<dbReference type="Pfam" id="PF01425">
    <property type="entry name" value="Amidase"/>
    <property type="match status" value="1"/>
</dbReference>
<evidence type="ECO:0000259" key="1">
    <source>
        <dbReference type="Pfam" id="PF01425"/>
    </source>
</evidence>
<evidence type="ECO:0000313" key="5">
    <source>
        <dbReference type="Proteomes" id="UP000596902"/>
    </source>
</evidence>
<accession>A0A8H7BDD4</accession>
<dbReference type="SUPFAM" id="SSF75304">
    <property type="entry name" value="Amidase signature (AS) enzymes"/>
    <property type="match status" value="1"/>
</dbReference>
<reference evidence="4" key="1">
    <citation type="submission" date="2020-01" db="EMBL/GenBank/DDBJ databases">
        <authorList>
            <person name="Feng Z.H.Z."/>
        </authorList>
    </citation>
    <scope>NUCLEOTIDE SEQUENCE</scope>
    <source>
        <strain evidence="4">CBS107.38</strain>
    </source>
</reference>
<feature type="domain" description="Heterokaryon incompatibility" evidence="2">
    <location>
        <begin position="586"/>
        <end position="731"/>
    </location>
</feature>
<dbReference type="InterPro" id="IPR010730">
    <property type="entry name" value="HET"/>
</dbReference>
<protein>
    <submittedName>
        <fullName evidence="4">Glutamyl-trna amidotransferase</fullName>
    </submittedName>
</protein>
<reference evidence="4" key="2">
    <citation type="submission" date="2020-08" db="EMBL/GenBank/DDBJ databases">
        <title>Draft Genome Sequence of Cumin Blight Pathogen Alternaria burnsii.</title>
        <authorList>
            <person name="Feng Z."/>
        </authorList>
    </citation>
    <scope>NUCLEOTIDE SEQUENCE</scope>
    <source>
        <strain evidence="4">CBS107.38</strain>
    </source>
</reference>
<comment type="caution">
    <text evidence="4">The sequence shown here is derived from an EMBL/GenBank/DDBJ whole genome shotgun (WGS) entry which is preliminary data.</text>
</comment>
<dbReference type="GeneID" id="62199638"/>
<dbReference type="Gene3D" id="3.90.1300.10">
    <property type="entry name" value="Amidase signature (AS) domain"/>
    <property type="match status" value="1"/>
</dbReference>
<dbReference type="PANTHER" id="PTHR33112">
    <property type="entry name" value="DOMAIN PROTEIN, PUTATIVE-RELATED"/>
    <property type="match status" value="1"/>
</dbReference>
<proteinExistence type="predicted"/>
<feature type="domain" description="Amidase" evidence="1">
    <location>
        <begin position="203"/>
        <end position="380"/>
    </location>
</feature>
<evidence type="ECO:0000259" key="2">
    <source>
        <dbReference type="Pfam" id="PF06985"/>
    </source>
</evidence>
<keyword evidence="4" id="KW-0808">Transferase</keyword>
<gene>
    <name evidence="4" type="ORF">GT037_001413</name>
</gene>
<dbReference type="Proteomes" id="UP000596902">
    <property type="component" value="Unassembled WGS sequence"/>
</dbReference>
<dbReference type="GO" id="GO:0016740">
    <property type="term" value="F:transferase activity"/>
    <property type="evidence" value="ECO:0007669"/>
    <property type="project" value="UniProtKB-KW"/>
</dbReference>
<organism evidence="4 5">
    <name type="scientific">Alternaria burnsii</name>
    <dbReference type="NCBI Taxonomy" id="1187904"/>
    <lineage>
        <taxon>Eukaryota</taxon>
        <taxon>Fungi</taxon>
        <taxon>Dikarya</taxon>
        <taxon>Ascomycota</taxon>
        <taxon>Pezizomycotina</taxon>
        <taxon>Dothideomycetes</taxon>
        <taxon>Pleosporomycetidae</taxon>
        <taxon>Pleosporales</taxon>
        <taxon>Pleosporineae</taxon>
        <taxon>Pleosporaceae</taxon>
        <taxon>Alternaria</taxon>
        <taxon>Alternaria sect. Alternaria</taxon>
    </lineage>
</organism>
<dbReference type="Pfam" id="PF26053">
    <property type="entry name" value="DUF8016"/>
    <property type="match status" value="1"/>
</dbReference>
<dbReference type="Pfam" id="PF06985">
    <property type="entry name" value="HET"/>
    <property type="match status" value="1"/>
</dbReference>
<dbReference type="RefSeq" id="XP_038789752.1">
    <property type="nucleotide sequence ID" value="XM_038926460.1"/>
</dbReference>
<dbReference type="PANTHER" id="PTHR33112:SF15">
    <property type="entry name" value="HETEROKARYON INCOMPATIBILITY DOMAIN-CONTAINING PROTEIN"/>
    <property type="match status" value="1"/>
</dbReference>
<keyword evidence="5" id="KW-1185">Reference proteome</keyword>
<name>A0A8H7BDD4_9PLEO</name>
<dbReference type="AlphaFoldDB" id="A0A8H7BDD4"/>
<dbReference type="EMBL" id="JAAABM010000002">
    <property type="protein sequence ID" value="KAF7679762.1"/>
    <property type="molecule type" value="Genomic_DNA"/>
</dbReference>
<evidence type="ECO:0000313" key="4">
    <source>
        <dbReference type="EMBL" id="KAF7679762.1"/>
    </source>
</evidence>
<feature type="domain" description="Scytalone dehydratase-like protein Arp1 N-terminal" evidence="3">
    <location>
        <begin position="60"/>
        <end position="121"/>
    </location>
</feature>
<dbReference type="InterPro" id="IPR058329">
    <property type="entry name" value="Arp1_N"/>
</dbReference>
<dbReference type="InterPro" id="IPR023631">
    <property type="entry name" value="Amidase_dom"/>
</dbReference>
<dbReference type="InterPro" id="IPR036928">
    <property type="entry name" value="AS_sf"/>
</dbReference>
<sequence>MSWHLALRHRPRSGFSVGKMYLSRSLGVASLIIASVQAAVSSTGFTVSLTDVDYFLPPKPIAKISGCKELSASFEDAVFVPFTVVKAQGYGVDVAALTASYAEDDVWQEGFMEAIYVQGSEFRPMNSSLTILSGTSSKVLAPGPYFINAAGHVYEAWRLFSDVQGAFTESAIANGDGSYSVLPAGTVGQKHAIAVPSRLYFTKTAEKPLAGVRIGIKDIYDIKGLRTSNGNRAWYWLYPPANATAPPVQNLIDAGAIIVGKMITSQFANGETATADWVDYHEAFNPRGDGYQDTSSSSSGGGAGTASYPWLDVSLGSDTGGSVRGPSQVQGLYGNRPSHGLVSLDHTMPLSPVLDTPGLLARNPQVWMEAAQAMYGPNITITSDYPTSIQTLGWPTAVEDVADELLINFLGNVTEFLSANATAYNVTASFDAANADIAPLTTFMNLTYALLITKQQTELVREPFYADYAAIHDGRLPFVNPVPLARWGWGDNQTYTVEDAVANKTIFQTWANETFLAPSPETCSESLVMYVGSTGSTTYRNTYWDEPGVPLRFGNSRISVMAEVPDYVVPLGEAPYNSTITGHVDHCWGSVENQPLCTTSANLERLQKGIAFGDLPRTFQDFVEVAQSIGISHIWIDSLCIIQGDSKDWHSEAAKMGDVYRNAALVIAASGAADSSQGLFIDDRSARTVFRLPFRIAAEVRGTFNMMQWPKDSDWHPEYGPLESRAWTLQERCLARRLVTFMPGGITWTCKTISVDESGGSISSFQLTGNWFRLLSEYTRRSLTYPSDRTEALRGIAEDLTPWSLKDQYIPDYGVWRDRLMEQLLWYKTKPHINQGALSDKPSWSWAATGSNKAWPFPVGGKGSESLLKTILKGLVITSQGHLQVLGFLSTVKPAQTYVRDTYTAHDLQIPSHHWPYQLWGGYNRTCPYVLTQGSDDDYDQLTLGSACFDNDSITSYSHACFLGKQFNPKGTAVPRPSVKREFIDDVVYHTEHHPEFTYWVLLLEQVDDSKYRRVGIAVILPVAYKAFHLKLQDFQII</sequence>
<evidence type="ECO:0000259" key="3">
    <source>
        <dbReference type="Pfam" id="PF26053"/>
    </source>
</evidence>